<sequence>MKLFIANKNYSSWSLRAWLILNKLDIKHEEIMLKLFTKAFYQSLQGIAANSKVPAIQDGELTVCESLAIGEYISEAYCSGAGWPSTVAERAKARALSAEMVSSFTALRTAMPMNIRANRRVDITVAVQKDISRINEIFSQHSNYEGGWLFGNWSIVDAMYAPVVLRFKTYGVYLSPQAQQYCNHVLGCPTLKRWIDAALEETDIVPEDEAGEEYVLRVIQQDS</sequence>
<dbReference type="InterPro" id="IPR036249">
    <property type="entry name" value="Thioredoxin-like_sf"/>
</dbReference>
<keyword evidence="3" id="KW-1185">Reference proteome</keyword>
<dbReference type="InterPro" id="IPR004045">
    <property type="entry name" value="Glutathione_S-Trfase_N"/>
</dbReference>
<proteinExistence type="predicted"/>
<dbReference type="Gene3D" id="1.20.1050.10">
    <property type="match status" value="1"/>
</dbReference>
<dbReference type="Gene3D" id="3.40.30.10">
    <property type="entry name" value="Glutaredoxin"/>
    <property type="match status" value="1"/>
</dbReference>
<dbReference type="GO" id="GO:0006749">
    <property type="term" value="P:glutathione metabolic process"/>
    <property type="evidence" value="ECO:0007669"/>
    <property type="project" value="TreeGrafter"/>
</dbReference>
<dbReference type="KEGG" id="pxi:J5O05_02995"/>
<evidence type="ECO:0000259" key="1">
    <source>
        <dbReference type="PROSITE" id="PS50404"/>
    </source>
</evidence>
<dbReference type="EMBL" id="CP072133">
    <property type="protein sequence ID" value="QTH71909.1"/>
    <property type="molecule type" value="Genomic_DNA"/>
</dbReference>
<organism evidence="2 3">
    <name type="scientific">Pseudoalteromonas xiamenensis</name>
    <dbReference type="NCBI Taxonomy" id="882626"/>
    <lineage>
        <taxon>Bacteria</taxon>
        <taxon>Pseudomonadati</taxon>
        <taxon>Pseudomonadota</taxon>
        <taxon>Gammaproteobacteria</taxon>
        <taxon>Alteromonadales</taxon>
        <taxon>Pseudoalteromonadaceae</taxon>
        <taxon>Pseudoalteromonas</taxon>
    </lineage>
</organism>
<feature type="domain" description="GST N-terminal" evidence="1">
    <location>
        <begin position="1"/>
        <end position="81"/>
    </location>
</feature>
<protein>
    <submittedName>
        <fullName evidence="2">Glutathione S-transferase</fullName>
    </submittedName>
</protein>
<accession>A0A975DHV8</accession>
<dbReference type="SUPFAM" id="SSF47616">
    <property type="entry name" value="GST C-terminal domain-like"/>
    <property type="match status" value="1"/>
</dbReference>
<reference evidence="2" key="1">
    <citation type="submission" date="2021-03" db="EMBL/GenBank/DDBJ databases">
        <title>Complete Genome of Pseudoalteromonas xiamenensis STKMTI.2, a new potential marine bacterium producing anti-Vibrio compounds.</title>
        <authorList>
            <person name="Handayani D.P."/>
            <person name="Isnansetyo A."/>
            <person name="Istiqomah I."/>
            <person name="Jumina J."/>
        </authorList>
    </citation>
    <scope>NUCLEOTIDE SEQUENCE</scope>
    <source>
        <strain evidence="2">STKMTI.2</strain>
    </source>
</reference>
<dbReference type="InterPro" id="IPR036282">
    <property type="entry name" value="Glutathione-S-Trfase_C_sf"/>
</dbReference>
<gene>
    <name evidence="2" type="ORF">J5O05_02995</name>
</gene>
<dbReference type="PANTHER" id="PTHR42673">
    <property type="entry name" value="MALEYLACETOACETATE ISOMERASE"/>
    <property type="match status" value="1"/>
</dbReference>
<dbReference type="SFLD" id="SFLDS00019">
    <property type="entry name" value="Glutathione_Transferase_(cytos"/>
    <property type="match status" value="1"/>
</dbReference>
<dbReference type="AlphaFoldDB" id="A0A975DHV8"/>
<dbReference type="GO" id="GO:0016034">
    <property type="term" value="F:maleylacetoacetate isomerase activity"/>
    <property type="evidence" value="ECO:0007669"/>
    <property type="project" value="TreeGrafter"/>
</dbReference>
<dbReference type="CDD" id="cd03194">
    <property type="entry name" value="GST_C_3"/>
    <property type="match status" value="1"/>
</dbReference>
<evidence type="ECO:0000313" key="3">
    <source>
        <dbReference type="Proteomes" id="UP000664904"/>
    </source>
</evidence>
<name>A0A975DHV8_9GAMM</name>
<dbReference type="GO" id="GO:0006559">
    <property type="term" value="P:L-phenylalanine catabolic process"/>
    <property type="evidence" value="ECO:0007669"/>
    <property type="project" value="TreeGrafter"/>
</dbReference>
<evidence type="ECO:0000313" key="2">
    <source>
        <dbReference type="EMBL" id="QTH71909.1"/>
    </source>
</evidence>
<dbReference type="InterPro" id="IPR040079">
    <property type="entry name" value="Glutathione_S-Trfase"/>
</dbReference>
<dbReference type="Proteomes" id="UP000664904">
    <property type="component" value="Chromosome"/>
</dbReference>
<dbReference type="GO" id="GO:0004364">
    <property type="term" value="F:glutathione transferase activity"/>
    <property type="evidence" value="ECO:0007669"/>
    <property type="project" value="TreeGrafter"/>
</dbReference>
<dbReference type="RefSeq" id="WP_208843532.1">
    <property type="nucleotide sequence ID" value="NZ_CP072133.1"/>
</dbReference>
<dbReference type="SUPFAM" id="SSF52833">
    <property type="entry name" value="Thioredoxin-like"/>
    <property type="match status" value="1"/>
</dbReference>
<dbReference type="PANTHER" id="PTHR42673:SF4">
    <property type="entry name" value="MALEYLACETOACETATE ISOMERASE"/>
    <property type="match status" value="1"/>
</dbReference>
<dbReference type="Pfam" id="PF13409">
    <property type="entry name" value="GST_N_2"/>
    <property type="match status" value="1"/>
</dbReference>
<dbReference type="PROSITE" id="PS50404">
    <property type="entry name" value="GST_NTER"/>
    <property type="match status" value="1"/>
</dbReference>